<sequence length="67" mass="7491">MEERVRSRAAHLTSGNAYGQGYKDVPQSVPVEPSTSQGTGCVEQNYELEDEVLDYDDRDELEKGEIV</sequence>
<dbReference type="Proteomes" id="UP001066276">
    <property type="component" value="Chromosome 2_1"/>
</dbReference>
<organism evidence="2 3">
    <name type="scientific">Pleurodeles waltl</name>
    <name type="common">Iberian ribbed newt</name>
    <dbReference type="NCBI Taxonomy" id="8319"/>
    <lineage>
        <taxon>Eukaryota</taxon>
        <taxon>Metazoa</taxon>
        <taxon>Chordata</taxon>
        <taxon>Craniata</taxon>
        <taxon>Vertebrata</taxon>
        <taxon>Euteleostomi</taxon>
        <taxon>Amphibia</taxon>
        <taxon>Batrachia</taxon>
        <taxon>Caudata</taxon>
        <taxon>Salamandroidea</taxon>
        <taxon>Salamandridae</taxon>
        <taxon>Pleurodelinae</taxon>
        <taxon>Pleurodeles</taxon>
    </lineage>
</organism>
<dbReference type="EMBL" id="JANPWB010000003">
    <property type="protein sequence ID" value="KAJ1198240.1"/>
    <property type="molecule type" value="Genomic_DNA"/>
</dbReference>
<dbReference type="AlphaFoldDB" id="A0AAV7VDA9"/>
<evidence type="ECO:0000313" key="2">
    <source>
        <dbReference type="EMBL" id="KAJ1198240.1"/>
    </source>
</evidence>
<keyword evidence="3" id="KW-1185">Reference proteome</keyword>
<comment type="caution">
    <text evidence="2">The sequence shown here is derived from an EMBL/GenBank/DDBJ whole genome shotgun (WGS) entry which is preliminary data.</text>
</comment>
<protein>
    <submittedName>
        <fullName evidence="2">Uncharacterized protein</fullName>
    </submittedName>
</protein>
<evidence type="ECO:0000256" key="1">
    <source>
        <dbReference type="SAM" id="MobiDB-lite"/>
    </source>
</evidence>
<proteinExistence type="predicted"/>
<name>A0AAV7VDA9_PLEWA</name>
<accession>A0AAV7VDA9</accession>
<evidence type="ECO:0000313" key="3">
    <source>
        <dbReference type="Proteomes" id="UP001066276"/>
    </source>
</evidence>
<feature type="compositionally biased region" description="Acidic residues" evidence="1">
    <location>
        <begin position="46"/>
        <end position="59"/>
    </location>
</feature>
<feature type="region of interest" description="Disordered" evidence="1">
    <location>
        <begin position="1"/>
        <end position="67"/>
    </location>
</feature>
<gene>
    <name evidence="2" type="ORF">NDU88_002083</name>
</gene>
<reference evidence="2" key="1">
    <citation type="journal article" date="2022" name="bioRxiv">
        <title>Sequencing and chromosome-scale assembly of the giantPleurodeles waltlgenome.</title>
        <authorList>
            <person name="Brown T."/>
            <person name="Elewa A."/>
            <person name="Iarovenko S."/>
            <person name="Subramanian E."/>
            <person name="Araus A.J."/>
            <person name="Petzold A."/>
            <person name="Susuki M."/>
            <person name="Suzuki K.-i.T."/>
            <person name="Hayashi T."/>
            <person name="Toyoda A."/>
            <person name="Oliveira C."/>
            <person name="Osipova E."/>
            <person name="Leigh N.D."/>
            <person name="Simon A."/>
            <person name="Yun M.H."/>
        </authorList>
    </citation>
    <scope>NUCLEOTIDE SEQUENCE</scope>
    <source>
        <strain evidence="2">20211129_DDA</strain>
        <tissue evidence="2">Liver</tissue>
    </source>
</reference>